<name>A0ABW0W499_9BACL</name>
<evidence type="ECO:0000313" key="2">
    <source>
        <dbReference type="Proteomes" id="UP001596047"/>
    </source>
</evidence>
<dbReference type="Proteomes" id="UP001596047">
    <property type="component" value="Unassembled WGS sequence"/>
</dbReference>
<organism evidence="1 2">
    <name type="scientific">Paenibacillus solisilvae</name>
    <dbReference type="NCBI Taxonomy" id="2486751"/>
    <lineage>
        <taxon>Bacteria</taxon>
        <taxon>Bacillati</taxon>
        <taxon>Bacillota</taxon>
        <taxon>Bacilli</taxon>
        <taxon>Bacillales</taxon>
        <taxon>Paenibacillaceae</taxon>
        <taxon>Paenibacillus</taxon>
    </lineage>
</organism>
<dbReference type="RefSeq" id="WP_379189815.1">
    <property type="nucleotide sequence ID" value="NZ_JBHSOW010000070.1"/>
</dbReference>
<comment type="caution">
    <text evidence="1">The sequence shown here is derived from an EMBL/GenBank/DDBJ whole genome shotgun (WGS) entry which is preliminary data.</text>
</comment>
<keyword evidence="2" id="KW-1185">Reference proteome</keyword>
<evidence type="ECO:0000313" key="1">
    <source>
        <dbReference type="EMBL" id="MFC5651205.1"/>
    </source>
</evidence>
<dbReference type="EMBL" id="JBHSOW010000070">
    <property type="protein sequence ID" value="MFC5651205.1"/>
    <property type="molecule type" value="Genomic_DNA"/>
</dbReference>
<reference evidence="2" key="1">
    <citation type="journal article" date="2019" name="Int. J. Syst. Evol. Microbiol.">
        <title>The Global Catalogue of Microorganisms (GCM) 10K type strain sequencing project: providing services to taxonomists for standard genome sequencing and annotation.</title>
        <authorList>
            <consortium name="The Broad Institute Genomics Platform"/>
            <consortium name="The Broad Institute Genome Sequencing Center for Infectious Disease"/>
            <person name="Wu L."/>
            <person name="Ma J."/>
        </authorList>
    </citation>
    <scope>NUCLEOTIDE SEQUENCE [LARGE SCALE GENOMIC DNA]</scope>
    <source>
        <strain evidence="2">CGMCC 1.3240</strain>
    </source>
</reference>
<accession>A0ABW0W499</accession>
<protein>
    <submittedName>
        <fullName evidence="1">Uncharacterized protein</fullName>
    </submittedName>
</protein>
<sequence>MGVMLATDLATLSSKVQEGLAQLFTANLEWLERVLGQGRLGVKKVDNMTVSIKGNIWDVTKTHRLE</sequence>
<proteinExistence type="predicted"/>
<gene>
    <name evidence="1" type="ORF">ACFPYJ_19260</name>
</gene>